<name>A0A9D4YCN8_PEA</name>
<feature type="non-terminal residue" evidence="5">
    <location>
        <position position="1"/>
    </location>
</feature>
<dbReference type="InterPro" id="IPR056789">
    <property type="entry name" value="LRR_R13L1-DRL21"/>
</dbReference>
<comment type="caution">
    <text evidence="5">The sequence shown here is derived from an EMBL/GenBank/DDBJ whole genome shotgun (WGS) entry which is preliminary data.</text>
</comment>
<dbReference type="InterPro" id="IPR057135">
    <property type="entry name" value="At4g27190-like_LRR"/>
</dbReference>
<dbReference type="PANTHER" id="PTHR36766:SF42">
    <property type="entry name" value="NB-ARC DOMAIN DISEASE RESISTANCE PROTEIN"/>
    <property type="match status" value="1"/>
</dbReference>
<evidence type="ECO:0000259" key="4">
    <source>
        <dbReference type="Pfam" id="PF25019"/>
    </source>
</evidence>
<dbReference type="PANTHER" id="PTHR36766">
    <property type="entry name" value="PLANT BROAD-SPECTRUM MILDEW RESISTANCE PROTEIN RPW8"/>
    <property type="match status" value="1"/>
</dbReference>
<evidence type="ECO:0000313" key="5">
    <source>
        <dbReference type="EMBL" id="KAI5437156.1"/>
    </source>
</evidence>
<proteinExistence type="predicted"/>
<keyword evidence="6" id="KW-1185">Reference proteome</keyword>
<sequence>ILEVLQPQTQQLQSLRVRGYTGAYFPQWMSSSSLTILTHLQLVSCESCLHLSDLGKLPSLTNLIVSNLSHVKYLYEEDSCNGGVAGGFTKLEKLELEQLPNLVRLSREDRDNMFPCLSNFEITECPILLELPCLPSLSGLLIEGKCSQHLLSSIHRLGSLEFLCFNSHTELSFFPTGMLRDLTSLKNLYIHGLSKLEQLPTDINNTNVIQAIHISGCENLKSLADEVLHGLHSLKTLSITSCQKFNLSENFQYLTCLEDLTVQGCPEIEGLHEALQHMCALESLSLANLPNLASLPDWLGNLALLQELEISNCPKVTCLPMSIQRLTSLKHLRIHGCSELEKRCKENTGEDWHKIAHVQDIVIGSRFDSMHV</sequence>
<accession>A0A9D4YCN8</accession>
<dbReference type="Gramene" id="Psat02G0332500-T1">
    <property type="protein sequence ID" value="KAI5437156.1"/>
    <property type="gene ID" value="KIW84_023325"/>
</dbReference>
<dbReference type="SUPFAM" id="SSF52058">
    <property type="entry name" value="L domain-like"/>
    <property type="match status" value="1"/>
</dbReference>
<feature type="domain" description="R13L1/DRL21-like LRR repeat region" evidence="4">
    <location>
        <begin position="1"/>
        <end position="67"/>
    </location>
</feature>
<evidence type="ECO:0000256" key="1">
    <source>
        <dbReference type="ARBA" id="ARBA00022614"/>
    </source>
</evidence>
<evidence type="ECO:0000256" key="2">
    <source>
        <dbReference type="ARBA" id="ARBA00022821"/>
    </source>
</evidence>
<evidence type="ECO:0000259" key="3">
    <source>
        <dbReference type="Pfam" id="PF23247"/>
    </source>
</evidence>
<dbReference type="InterPro" id="IPR032675">
    <property type="entry name" value="LRR_dom_sf"/>
</dbReference>
<dbReference type="Proteomes" id="UP001058974">
    <property type="component" value="Chromosome 2"/>
</dbReference>
<dbReference type="Gene3D" id="3.80.10.10">
    <property type="entry name" value="Ribonuclease Inhibitor"/>
    <property type="match status" value="3"/>
</dbReference>
<keyword evidence="2" id="KW-0611">Plant defense</keyword>
<dbReference type="Pfam" id="PF25019">
    <property type="entry name" value="LRR_R13L1-DRL21"/>
    <property type="match status" value="1"/>
</dbReference>
<protein>
    <submittedName>
        <fullName evidence="5">Uncharacterized protein</fullName>
    </submittedName>
</protein>
<organism evidence="5 6">
    <name type="scientific">Pisum sativum</name>
    <name type="common">Garden pea</name>
    <name type="synonym">Lathyrus oleraceus</name>
    <dbReference type="NCBI Taxonomy" id="3888"/>
    <lineage>
        <taxon>Eukaryota</taxon>
        <taxon>Viridiplantae</taxon>
        <taxon>Streptophyta</taxon>
        <taxon>Embryophyta</taxon>
        <taxon>Tracheophyta</taxon>
        <taxon>Spermatophyta</taxon>
        <taxon>Magnoliopsida</taxon>
        <taxon>eudicotyledons</taxon>
        <taxon>Gunneridae</taxon>
        <taxon>Pentapetalae</taxon>
        <taxon>rosids</taxon>
        <taxon>fabids</taxon>
        <taxon>Fabales</taxon>
        <taxon>Fabaceae</taxon>
        <taxon>Papilionoideae</taxon>
        <taxon>50 kb inversion clade</taxon>
        <taxon>NPAAA clade</taxon>
        <taxon>Hologalegina</taxon>
        <taxon>IRL clade</taxon>
        <taxon>Fabeae</taxon>
        <taxon>Lathyrus</taxon>
    </lineage>
</organism>
<evidence type="ECO:0000313" key="6">
    <source>
        <dbReference type="Proteomes" id="UP001058974"/>
    </source>
</evidence>
<dbReference type="EMBL" id="JAMSHJ010000002">
    <property type="protein sequence ID" value="KAI5437156.1"/>
    <property type="molecule type" value="Genomic_DNA"/>
</dbReference>
<dbReference type="Pfam" id="PF23247">
    <property type="entry name" value="LRR_RPS2"/>
    <property type="match status" value="1"/>
</dbReference>
<reference evidence="5 6" key="1">
    <citation type="journal article" date="2022" name="Nat. Genet.">
        <title>Improved pea reference genome and pan-genome highlight genomic features and evolutionary characteristics.</title>
        <authorList>
            <person name="Yang T."/>
            <person name="Liu R."/>
            <person name="Luo Y."/>
            <person name="Hu S."/>
            <person name="Wang D."/>
            <person name="Wang C."/>
            <person name="Pandey M.K."/>
            <person name="Ge S."/>
            <person name="Xu Q."/>
            <person name="Li N."/>
            <person name="Li G."/>
            <person name="Huang Y."/>
            <person name="Saxena R.K."/>
            <person name="Ji Y."/>
            <person name="Li M."/>
            <person name="Yan X."/>
            <person name="He Y."/>
            <person name="Liu Y."/>
            <person name="Wang X."/>
            <person name="Xiang C."/>
            <person name="Varshney R.K."/>
            <person name="Ding H."/>
            <person name="Gao S."/>
            <person name="Zong X."/>
        </authorList>
    </citation>
    <scope>NUCLEOTIDE SEQUENCE [LARGE SCALE GENOMIC DNA]</scope>
    <source>
        <strain evidence="5 6">cv. Zhongwan 6</strain>
    </source>
</reference>
<feature type="domain" description="Disease resistance protein At4g27190-like leucine-rich repeats" evidence="3">
    <location>
        <begin position="200"/>
        <end position="337"/>
    </location>
</feature>
<dbReference type="AlphaFoldDB" id="A0A9D4YCN8"/>
<dbReference type="GO" id="GO:0006952">
    <property type="term" value="P:defense response"/>
    <property type="evidence" value="ECO:0007669"/>
    <property type="project" value="UniProtKB-KW"/>
</dbReference>
<keyword evidence="1" id="KW-0433">Leucine-rich repeat</keyword>
<gene>
    <name evidence="5" type="ORF">KIW84_023325</name>
</gene>